<dbReference type="SUPFAM" id="SSF58038">
    <property type="entry name" value="SNARE fusion complex"/>
    <property type="match status" value="1"/>
</dbReference>
<evidence type="ECO:0000313" key="2">
    <source>
        <dbReference type="EMBL" id="ETO12291.1"/>
    </source>
</evidence>
<sequence length="173" mass="20017">MRTFFNQSKHSTKSVELDLEEKNALLSEHKQLILTKKFKVVGFILCLFCRDFSTEKGSNSKKSISTKKSSIVLFDNKCSGKGVVLTPRLQGSSESEQSFDDKAGILVSSVRRINKIAEEINLHLWNQECMTGDIQQRFDSLQFKLQTRNQQVKQLLQVYLKSFYYVNFIFLLF</sequence>
<feature type="domain" description="T-SNARE coiled-coil homology" evidence="1">
    <location>
        <begin position="93"/>
        <end position="155"/>
    </location>
</feature>
<organism evidence="2 3">
    <name type="scientific">Reticulomyxa filosa</name>
    <dbReference type="NCBI Taxonomy" id="46433"/>
    <lineage>
        <taxon>Eukaryota</taxon>
        <taxon>Sar</taxon>
        <taxon>Rhizaria</taxon>
        <taxon>Retaria</taxon>
        <taxon>Foraminifera</taxon>
        <taxon>Monothalamids</taxon>
        <taxon>Reticulomyxidae</taxon>
        <taxon>Reticulomyxa</taxon>
    </lineage>
</organism>
<dbReference type="EMBL" id="ASPP01021540">
    <property type="protein sequence ID" value="ETO12291.1"/>
    <property type="molecule type" value="Genomic_DNA"/>
</dbReference>
<dbReference type="AlphaFoldDB" id="X6MF59"/>
<keyword evidence="3" id="KW-1185">Reference proteome</keyword>
<comment type="caution">
    <text evidence="2">The sequence shown here is derived from an EMBL/GenBank/DDBJ whole genome shotgun (WGS) entry which is preliminary data.</text>
</comment>
<name>X6MF59_RETFI</name>
<evidence type="ECO:0000313" key="3">
    <source>
        <dbReference type="Proteomes" id="UP000023152"/>
    </source>
</evidence>
<dbReference type="Proteomes" id="UP000023152">
    <property type="component" value="Unassembled WGS sequence"/>
</dbReference>
<proteinExistence type="predicted"/>
<evidence type="ECO:0000259" key="1">
    <source>
        <dbReference type="PROSITE" id="PS50192"/>
    </source>
</evidence>
<protein>
    <recommendedName>
        <fullName evidence="1">t-SNARE coiled-coil homology domain-containing protein</fullName>
    </recommendedName>
</protein>
<dbReference type="PROSITE" id="PS50192">
    <property type="entry name" value="T_SNARE"/>
    <property type="match status" value="1"/>
</dbReference>
<accession>X6MF59</accession>
<dbReference type="InterPro" id="IPR000727">
    <property type="entry name" value="T_SNARE_dom"/>
</dbReference>
<gene>
    <name evidence="2" type="ORF">RFI_25084</name>
</gene>
<reference evidence="2 3" key="1">
    <citation type="journal article" date="2013" name="Curr. Biol.">
        <title>The Genome of the Foraminiferan Reticulomyxa filosa.</title>
        <authorList>
            <person name="Glockner G."/>
            <person name="Hulsmann N."/>
            <person name="Schleicher M."/>
            <person name="Noegel A.A."/>
            <person name="Eichinger L."/>
            <person name="Gallinger C."/>
            <person name="Pawlowski J."/>
            <person name="Sierra R."/>
            <person name="Euteneuer U."/>
            <person name="Pillet L."/>
            <person name="Moustafa A."/>
            <person name="Platzer M."/>
            <person name="Groth M."/>
            <person name="Szafranski K."/>
            <person name="Schliwa M."/>
        </authorList>
    </citation>
    <scope>NUCLEOTIDE SEQUENCE [LARGE SCALE GENOMIC DNA]</scope>
</reference>